<dbReference type="GO" id="GO:0005886">
    <property type="term" value="C:plasma membrane"/>
    <property type="evidence" value="ECO:0007669"/>
    <property type="project" value="UniProtKB-ARBA"/>
</dbReference>
<reference evidence="7 8" key="1">
    <citation type="submission" date="2021-03" db="EMBL/GenBank/DDBJ databases">
        <title>Comparative Genomics and Metabolomics in the genus Turicibacter.</title>
        <authorList>
            <person name="Maki J."/>
            <person name="Looft T."/>
        </authorList>
    </citation>
    <scope>NUCLEOTIDE SEQUENCE</scope>
    <source>
        <strain evidence="7">ISU324</strain>
        <strain evidence="6 8">MMM721</strain>
    </source>
</reference>
<evidence type="ECO:0000256" key="4">
    <source>
        <dbReference type="ARBA" id="ARBA00023136"/>
    </source>
</evidence>
<keyword evidence="8" id="KW-1185">Reference proteome</keyword>
<sequence length="256" mass="29324">MKKLWLGRYISVPSFYHSLDSRAKLLMMVLNIIMMICISRWIQLLLAACLIFMFLYLSKIPFSFYLKQAMFLKYMYLFFIVFFTLTEGTKTLFQIGFLQVTLDGLMLGIFYTAKMMLFVFMGALLTFTTAPSELVAGAKALIKGQSMEQFAFMTSLAIRLIPMILDEVKLIYSAQQSRGLDFSEISLQEKLSKLMAIIIPAISNTIKRLTMMMDAMECRGYIVGQRRTSIYHLTWKMKDTVILASGIITLVGIILL</sequence>
<name>A0A9Q9CPZ4_9FIRM</name>
<dbReference type="EMBL" id="CP071250">
    <property type="protein sequence ID" value="UUF09396.1"/>
    <property type="molecule type" value="Genomic_DNA"/>
</dbReference>
<dbReference type="RefSeq" id="WP_212724642.1">
    <property type="nucleotide sequence ID" value="NZ_CP071249.1"/>
</dbReference>
<dbReference type="CDD" id="cd16914">
    <property type="entry name" value="EcfT"/>
    <property type="match status" value="1"/>
</dbReference>
<evidence type="ECO:0000313" key="9">
    <source>
        <dbReference type="Proteomes" id="UP001058072"/>
    </source>
</evidence>
<organism evidence="7 9">
    <name type="scientific">Turicibacter bilis</name>
    <dbReference type="NCBI Taxonomy" id="2735723"/>
    <lineage>
        <taxon>Bacteria</taxon>
        <taxon>Bacillati</taxon>
        <taxon>Bacillota</taxon>
        <taxon>Erysipelotrichia</taxon>
        <taxon>Erysipelotrichales</taxon>
        <taxon>Turicibacteraceae</taxon>
        <taxon>Turicibacter</taxon>
    </lineage>
</organism>
<evidence type="ECO:0000313" key="8">
    <source>
        <dbReference type="Proteomes" id="UP001058016"/>
    </source>
</evidence>
<dbReference type="PANTHER" id="PTHR33514">
    <property type="entry name" value="PROTEIN ABCI12, CHLOROPLASTIC"/>
    <property type="match status" value="1"/>
</dbReference>
<feature type="transmembrane region" description="Helical" evidence="5">
    <location>
        <begin position="105"/>
        <end position="130"/>
    </location>
</feature>
<gene>
    <name evidence="6" type="ORF">J0J69_08575</name>
    <name evidence="7" type="ORF">J0J70_05415</name>
</gene>
<dbReference type="PANTHER" id="PTHR33514:SF13">
    <property type="entry name" value="PROTEIN ABCI12, CHLOROPLASTIC"/>
    <property type="match status" value="1"/>
</dbReference>
<dbReference type="Proteomes" id="UP001058072">
    <property type="component" value="Chromosome"/>
</dbReference>
<evidence type="ECO:0000256" key="1">
    <source>
        <dbReference type="ARBA" id="ARBA00004141"/>
    </source>
</evidence>
<proteinExistence type="predicted"/>
<evidence type="ECO:0000313" key="7">
    <source>
        <dbReference type="EMBL" id="UUF09396.1"/>
    </source>
</evidence>
<evidence type="ECO:0000313" key="6">
    <source>
        <dbReference type="EMBL" id="UUF05151.1"/>
    </source>
</evidence>
<evidence type="ECO:0000256" key="2">
    <source>
        <dbReference type="ARBA" id="ARBA00022692"/>
    </source>
</evidence>
<dbReference type="Proteomes" id="UP001058016">
    <property type="component" value="Chromosome"/>
</dbReference>
<dbReference type="InterPro" id="IPR003339">
    <property type="entry name" value="ABC/ECF_trnsptr_transmembrane"/>
</dbReference>
<comment type="subcellular location">
    <subcellularLocation>
        <location evidence="1">Membrane</location>
        <topology evidence="1">Multi-pass membrane protein</topology>
    </subcellularLocation>
</comment>
<accession>A0A9Q9CPZ4</accession>
<keyword evidence="4 5" id="KW-0472">Membrane</keyword>
<dbReference type="EMBL" id="CP071249">
    <property type="protein sequence ID" value="UUF05151.1"/>
    <property type="molecule type" value="Genomic_DNA"/>
</dbReference>
<dbReference type="AlphaFoldDB" id="A0A9Q9CPZ4"/>
<feature type="transmembrane region" description="Helical" evidence="5">
    <location>
        <begin position="74"/>
        <end position="93"/>
    </location>
</feature>
<evidence type="ECO:0000256" key="5">
    <source>
        <dbReference type="SAM" id="Phobius"/>
    </source>
</evidence>
<keyword evidence="2 5" id="KW-0812">Transmembrane</keyword>
<protein>
    <submittedName>
        <fullName evidence="7">Energy-coupling factor transporter transmembrane protein EcfT</fullName>
    </submittedName>
</protein>
<keyword evidence="3 5" id="KW-1133">Transmembrane helix</keyword>
<dbReference type="Pfam" id="PF02361">
    <property type="entry name" value="CbiQ"/>
    <property type="match status" value="1"/>
</dbReference>
<evidence type="ECO:0000256" key="3">
    <source>
        <dbReference type="ARBA" id="ARBA00022989"/>
    </source>
</evidence>